<organism evidence="2 3">
    <name type="scientific">Paraprevotella xylaniphila YIT 11841</name>
    <dbReference type="NCBI Taxonomy" id="762982"/>
    <lineage>
        <taxon>Bacteria</taxon>
        <taxon>Pseudomonadati</taxon>
        <taxon>Bacteroidota</taxon>
        <taxon>Bacteroidia</taxon>
        <taxon>Bacteroidales</taxon>
        <taxon>Prevotellaceae</taxon>
        <taxon>Paraprevotella</taxon>
    </lineage>
</organism>
<sequence length="68" mass="7897">MLIKLDLPTFERPMKAYSGAWVEGHFPTEELLMTNSADLISMSVCIFFVGKYTLFIWLLVIFAQIYVF</sequence>
<evidence type="ECO:0000256" key="1">
    <source>
        <dbReference type="SAM" id="Phobius"/>
    </source>
</evidence>
<feature type="transmembrane region" description="Helical" evidence="1">
    <location>
        <begin position="39"/>
        <end position="67"/>
    </location>
</feature>
<keyword evidence="1" id="KW-1133">Transmembrane helix</keyword>
<dbReference type="Proteomes" id="UP000005546">
    <property type="component" value="Unassembled WGS sequence"/>
</dbReference>
<dbReference type="STRING" id="762982.HMPREF9442_01252"/>
<protein>
    <submittedName>
        <fullName evidence="2">Uncharacterized protein</fullName>
    </submittedName>
</protein>
<dbReference type="AlphaFoldDB" id="F3QST9"/>
<dbReference type="EMBL" id="AFBR01000033">
    <property type="protein sequence ID" value="EGG55084.1"/>
    <property type="molecule type" value="Genomic_DNA"/>
</dbReference>
<keyword evidence="1" id="KW-0472">Membrane</keyword>
<keyword evidence="3" id="KW-1185">Reference proteome</keyword>
<dbReference type="HOGENOM" id="CLU_2790212_0_0_10"/>
<accession>F3QST9</accession>
<evidence type="ECO:0000313" key="3">
    <source>
        <dbReference type="Proteomes" id="UP000005546"/>
    </source>
</evidence>
<proteinExistence type="predicted"/>
<reference evidence="2 3" key="1">
    <citation type="submission" date="2011-02" db="EMBL/GenBank/DDBJ databases">
        <authorList>
            <person name="Weinstock G."/>
            <person name="Sodergren E."/>
            <person name="Clifton S."/>
            <person name="Fulton L."/>
            <person name="Fulton B."/>
            <person name="Courtney L."/>
            <person name="Fronick C."/>
            <person name="Harrison M."/>
            <person name="Strong C."/>
            <person name="Farmer C."/>
            <person name="Delahaunty K."/>
            <person name="Markovic C."/>
            <person name="Hall O."/>
            <person name="Minx P."/>
            <person name="Tomlinson C."/>
            <person name="Mitreva M."/>
            <person name="Hou S."/>
            <person name="Chen J."/>
            <person name="Wollam A."/>
            <person name="Pepin K.H."/>
            <person name="Johnson M."/>
            <person name="Bhonagiri V."/>
            <person name="Zhang X."/>
            <person name="Suruliraj S."/>
            <person name="Warren W."/>
            <person name="Chinwalla A."/>
            <person name="Mardis E.R."/>
            <person name="Wilson R.K."/>
        </authorList>
    </citation>
    <scope>NUCLEOTIDE SEQUENCE [LARGE SCALE GENOMIC DNA]</scope>
    <source>
        <strain evidence="2 3">YIT 11841</strain>
    </source>
</reference>
<evidence type="ECO:0000313" key="2">
    <source>
        <dbReference type="EMBL" id="EGG55084.1"/>
    </source>
</evidence>
<gene>
    <name evidence="2" type="ORF">HMPREF9442_01252</name>
</gene>
<keyword evidence="1" id="KW-0812">Transmembrane</keyword>
<comment type="caution">
    <text evidence="2">The sequence shown here is derived from an EMBL/GenBank/DDBJ whole genome shotgun (WGS) entry which is preliminary data.</text>
</comment>
<name>F3QST9_9BACT</name>